<gene>
    <name evidence="2" type="ORF">TNCT_642021</name>
</gene>
<organism evidence="2 3">
    <name type="scientific">Trichonephila clavata</name>
    <name type="common">Joro spider</name>
    <name type="synonym">Nephila clavata</name>
    <dbReference type="NCBI Taxonomy" id="2740835"/>
    <lineage>
        <taxon>Eukaryota</taxon>
        <taxon>Metazoa</taxon>
        <taxon>Ecdysozoa</taxon>
        <taxon>Arthropoda</taxon>
        <taxon>Chelicerata</taxon>
        <taxon>Arachnida</taxon>
        <taxon>Araneae</taxon>
        <taxon>Araneomorphae</taxon>
        <taxon>Entelegynae</taxon>
        <taxon>Araneoidea</taxon>
        <taxon>Nephilidae</taxon>
        <taxon>Trichonephila</taxon>
    </lineage>
</organism>
<dbReference type="Proteomes" id="UP000887116">
    <property type="component" value="Unassembled WGS sequence"/>
</dbReference>
<evidence type="ECO:0000256" key="1">
    <source>
        <dbReference type="SAM" id="MobiDB-lite"/>
    </source>
</evidence>
<feature type="region of interest" description="Disordered" evidence="1">
    <location>
        <begin position="1"/>
        <end position="34"/>
    </location>
</feature>
<accession>A0A8X6JIF8</accession>
<sequence length="103" mass="11545">MRFNDRKPVTGNGAAEPARNGKGKRLLGSGKTSAKRNDMDLHFFQRKDTGKLKFVTGELRNRLVKLNFSYLEGPGSRSTSQKEKNIWATSISDDALKVSEMKK</sequence>
<comment type="caution">
    <text evidence="2">The sequence shown here is derived from an EMBL/GenBank/DDBJ whole genome shotgun (WGS) entry which is preliminary data.</text>
</comment>
<dbReference type="AlphaFoldDB" id="A0A8X6JIF8"/>
<proteinExistence type="predicted"/>
<evidence type="ECO:0000313" key="3">
    <source>
        <dbReference type="Proteomes" id="UP000887116"/>
    </source>
</evidence>
<evidence type="ECO:0000313" key="2">
    <source>
        <dbReference type="EMBL" id="GFR26588.1"/>
    </source>
</evidence>
<name>A0A8X6JIF8_TRICU</name>
<protein>
    <submittedName>
        <fullName evidence="2">Uncharacterized protein</fullName>
    </submittedName>
</protein>
<keyword evidence="3" id="KW-1185">Reference proteome</keyword>
<dbReference type="EMBL" id="BMAO01028674">
    <property type="protein sequence ID" value="GFR26588.1"/>
    <property type="molecule type" value="Genomic_DNA"/>
</dbReference>
<reference evidence="2" key="1">
    <citation type="submission" date="2020-07" db="EMBL/GenBank/DDBJ databases">
        <title>Multicomponent nature underlies the extraordinary mechanical properties of spider dragline silk.</title>
        <authorList>
            <person name="Kono N."/>
            <person name="Nakamura H."/>
            <person name="Mori M."/>
            <person name="Yoshida Y."/>
            <person name="Ohtoshi R."/>
            <person name="Malay A.D."/>
            <person name="Moran D.A.P."/>
            <person name="Tomita M."/>
            <person name="Numata K."/>
            <person name="Arakawa K."/>
        </authorList>
    </citation>
    <scope>NUCLEOTIDE SEQUENCE</scope>
</reference>